<dbReference type="InterPro" id="IPR017938">
    <property type="entry name" value="Riboflavin_synthase-like_b-brl"/>
</dbReference>
<evidence type="ECO:0000256" key="4">
    <source>
        <dbReference type="ARBA" id="ARBA00022714"/>
    </source>
</evidence>
<dbReference type="PANTHER" id="PTHR43513:SF3">
    <property type="entry name" value="DIHYDROOROTATE DEHYDROGENASE B (NAD(+)), ELECTRON TRANSFER SUBUNIT-RELATED"/>
    <property type="match status" value="1"/>
</dbReference>
<evidence type="ECO:0000259" key="12">
    <source>
        <dbReference type="PROSITE" id="PS51384"/>
    </source>
</evidence>
<dbReference type="Gene3D" id="2.10.240.10">
    <property type="entry name" value="Dihydroorotate dehydrogenase, electron transfer subunit"/>
    <property type="match status" value="1"/>
</dbReference>
<dbReference type="SUPFAM" id="SSF63380">
    <property type="entry name" value="Riboflavin synthase domain-like"/>
    <property type="match status" value="1"/>
</dbReference>
<dbReference type="NCBIfam" id="NF000798">
    <property type="entry name" value="PRK00054.1-3"/>
    <property type="match status" value="1"/>
</dbReference>
<evidence type="ECO:0000256" key="8">
    <source>
        <dbReference type="ARBA" id="ARBA00022982"/>
    </source>
</evidence>
<comment type="caution">
    <text evidence="11">Lacks conserved residue(s) required for the propagation of feature annotation.</text>
</comment>
<evidence type="ECO:0000256" key="11">
    <source>
        <dbReference type="HAMAP-Rule" id="MF_01211"/>
    </source>
</evidence>
<feature type="binding site" evidence="11">
    <location>
        <position position="239"/>
    </location>
    <ligand>
        <name>[2Fe-2S] cluster</name>
        <dbReference type="ChEBI" id="CHEBI:190135"/>
    </ligand>
</feature>
<dbReference type="InterPro" id="IPR039261">
    <property type="entry name" value="FNR_nucleotide-bd"/>
</dbReference>
<keyword evidence="9 11" id="KW-0408">Iron</keyword>
<dbReference type="InterPro" id="IPR037117">
    <property type="entry name" value="Dihydroorotate_DH_ele_sf"/>
</dbReference>
<evidence type="ECO:0000256" key="1">
    <source>
        <dbReference type="ARBA" id="ARBA00006422"/>
    </source>
</evidence>
<evidence type="ECO:0000313" key="14">
    <source>
        <dbReference type="Proteomes" id="UP000263486"/>
    </source>
</evidence>
<dbReference type="CDD" id="cd06218">
    <property type="entry name" value="DHOD_e_trans"/>
    <property type="match status" value="1"/>
</dbReference>
<keyword evidence="10 11" id="KW-0411">Iron-sulfur</keyword>
<feature type="binding site" evidence="11">
    <location>
        <position position="227"/>
    </location>
    <ligand>
        <name>[2Fe-2S] cluster</name>
        <dbReference type="ChEBI" id="CHEBI:190135"/>
    </ligand>
</feature>
<dbReference type="InterPro" id="IPR050353">
    <property type="entry name" value="PyrK_electron_transfer"/>
</dbReference>
<dbReference type="PIRSF" id="PIRSF006816">
    <property type="entry name" value="Cyc3_hyd_g"/>
    <property type="match status" value="1"/>
</dbReference>
<keyword evidence="4 11" id="KW-0001">2Fe-2S</keyword>
<dbReference type="Proteomes" id="UP000263486">
    <property type="component" value="Unassembled WGS sequence"/>
</dbReference>
<keyword evidence="2 11" id="KW-0813">Transport</keyword>
<evidence type="ECO:0000256" key="6">
    <source>
        <dbReference type="ARBA" id="ARBA00022827"/>
    </source>
</evidence>
<keyword evidence="14" id="KW-1185">Reference proteome</keyword>
<dbReference type="PANTHER" id="PTHR43513">
    <property type="entry name" value="DIHYDROOROTATE DEHYDROGENASE B (NAD(+)), ELECTRON TRANSFER SUBUNIT"/>
    <property type="match status" value="1"/>
</dbReference>
<keyword evidence="5 11" id="KW-0479">Metal-binding</keyword>
<dbReference type="InterPro" id="IPR017927">
    <property type="entry name" value="FAD-bd_FR_type"/>
</dbReference>
<dbReference type="EMBL" id="QUAJ01000007">
    <property type="protein sequence ID" value="REI41856.1"/>
    <property type="molecule type" value="Genomic_DNA"/>
</dbReference>
<dbReference type="InterPro" id="IPR019480">
    <property type="entry name" value="Dihydroorotate_DH_Fe-S-bd"/>
</dbReference>
<comment type="cofactor">
    <cofactor evidence="11">
        <name>[2Fe-2S] cluster</name>
        <dbReference type="ChEBI" id="CHEBI:190135"/>
    </cofactor>
    <text evidence="11">Binds 1 [2Fe-2S] cluster per subunit.</text>
</comment>
<accession>A0ABX9KIR0</accession>
<proteinExistence type="inferred from homology"/>
<name>A0ABX9KIR0_9FUSO</name>
<comment type="similarity">
    <text evidence="1 11">Belongs to the PyrK family.</text>
</comment>
<dbReference type="Gene3D" id="2.40.30.10">
    <property type="entry name" value="Translation factors"/>
    <property type="match status" value="1"/>
</dbReference>
<feature type="binding site" evidence="11">
    <location>
        <begin position="51"/>
        <end position="54"/>
    </location>
    <ligand>
        <name>FAD</name>
        <dbReference type="ChEBI" id="CHEBI:57692"/>
    </ligand>
</feature>
<feature type="binding site" evidence="11">
    <location>
        <position position="219"/>
    </location>
    <ligand>
        <name>[2Fe-2S] cluster</name>
        <dbReference type="ChEBI" id="CHEBI:190135"/>
    </ligand>
</feature>
<dbReference type="InterPro" id="IPR023455">
    <property type="entry name" value="Dihydroorotate_DHASE_ETsu"/>
</dbReference>
<dbReference type="RefSeq" id="WP_114641852.1">
    <property type="nucleotide sequence ID" value="NZ_JAACIO010000006.1"/>
</dbReference>
<dbReference type="Gene3D" id="3.40.50.80">
    <property type="entry name" value="Nucleotide-binding domain of ferredoxin-NADP reductase (FNR) module"/>
    <property type="match status" value="1"/>
</dbReference>
<reference evidence="13 14" key="1">
    <citation type="submission" date="2018-08" db="EMBL/GenBank/DDBJ databases">
        <title>Draft genome sequence of Psychrilyobacter sp. strain SD5 isolated from Black Sea water.</title>
        <authorList>
            <person name="Yadav S."/>
            <person name="Villanueva L."/>
            <person name="Damste J.S.S."/>
        </authorList>
    </citation>
    <scope>NUCLEOTIDE SEQUENCE [LARGE SCALE GENOMIC DNA]</scope>
    <source>
        <strain evidence="13 14">SD5</strain>
    </source>
</reference>
<organism evidence="13 14">
    <name type="scientific">Psychrilyobacter piezotolerans</name>
    <dbReference type="NCBI Taxonomy" id="2293438"/>
    <lineage>
        <taxon>Bacteria</taxon>
        <taxon>Fusobacteriati</taxon>
        <taxon>Fusobacteriota</taxon>
        <taxon>Fusobacteriia</taxon>
        <taxon>Fusobacteriales</taxon>
        <taxon>Fusobacteriaceae</taxon>
        <taxon>Psychrilyobacter</taxon>
    </lineage>
</organism>
<comment type="caution">
    <text evidence="13">The sequence shown here is derived from an EMBL/GenBank/DDBJ whole genome shotgun (WGS) entry which is preliminary data.</text>
</comment>
<protein>
    <recommendedName>
        <fullName evidence="11">Dihydroorotate dehydrogenase B (NAD(+)), electron transfer subunit</fullName>
    </recommendedName>
    <alternativeName>
        <fullName evidence="11">Dihydroorotate oxidase B, electron transfer subunit</fullName>
    </alternativeName>
</protein>
<keyword evidence="6 11" id="KW-0274">FAD</keyword>
<keyword evidence="7 11" id="KW-0665">Pyrimidine biosynthesis</keyword>
<comment type="function">
    <text evidence="11">Responsible for channeling the electrons from the oxidation of dihydroorotate from the FMN redox center in the PyrD type B subunit to the ultimate electron acceptor NAD(+).</text>
</comment>
<dbReference type="Pfam" id="PF10418">
    <property type="entry name" value="DHODB_Fe-S_bind"/>
    <property type="match status" value="1"/>
</dbReference>
<evidence type="ECO:0000256" key="2">
    <source>
        <dbReference type="ARBA" id="ARBA00022448"/>
    </source>
</evidence>
<evidence type="ECO:0000256" key="10">
    <source>
        <dbReference type="ARBA" id="ARBA00023014"/>
    </source>
</evidence>
<evidence type="ECO:0000256" key="9">
    <source>
        <dbReference type="ARBA" id="ARBA00023004"/>
    </source>
</evidence>
<dbReference type="HAMAP" id="MF_01211">
    <property type="entry name" value="DHODB_Fe_S_bind"/>
    <property type="match status" value="1"/>
</dbReference>
<feature type="domain" description="FAD-binding FR-type" evidence="12">
    <location>
        <begin position="1"/>
        <end position="98"/>
    </location>
</feature>
<dbReference type="InterPro" id="IPR012165">
    <property type="entry name" value="Cyt_c3_hydrogenase_gsu"/>
</dbReference>
<feature type="binding site" evidence="11">
    <location>
        <begin position="73"/>
        <end position="74"/>
    </location>
    <ligand>
        <name>FAD</name>
        <dbReference type="ChEBI" id="CHEBI:57692"/>
    </ligand>
</feature>
<evidence type="ECO:0000256" key="7">
    <source>
        <dbReference type="ARBA" id="ARBA00022975"/>
    </source>
</evidence>
<feature type="binding site" evidence="11">
    <location>
        <position position="224"/>
    </location>
    <ligand>
        <name>[2Fe-2S] cluster</name>
        <dbReference type="ChEBI" id="CHEBI:190135"/>
    </ligand>
</feature>
<comment type="cofactor">
    <cofactor evidence="11">
        <name>FAD</name>
        <dbReference type="ChEBI" id="CHEBI:57692"/>
    </cofactor>
    <text evidence="11">Binds 1 FAD per subunit.</text>
</comment>
<evidence type="ECO:0000256" key="3">
    <source>
        <dbReference type="ARBA" id="ARBA00022630"/>
    </source>
</evidence>
<comment type="subunit">
    <text evidence="11">Heterotetramer of 2 PyrK and 2 PyrD type B subunits.</text>
</comment>
<dbReference type="PROSITE" id="PS51384">
    <property type="entry name" value="FAD_FR"/>
    <property type="match status" value="1"/>
</dbReference>
<sequence>MFLEDVKIIENIQIADNYYLMRVEGDKIPEHSKPGQFFMLQCQDRSRVLRRPISLHNVDGNILEFYYESLGKGTEEFTKLPIGETINIQGPLGNGYDTDLEGKNIVVIGGGMGMAPIKYLIKNLKDNNKVTFIGGGRNAGAVKIIEKFNFENIKIEVATDDGSVGIKGNTVDLLMKILKDQNIDIIYTCGPHPMMEAVAKVAQENNIRCQISLEERMACGIKACVGCSILTKKGMKKVCYDGPVFESTDIVDLDVIDPNGGCK</sequence>
<comment type="pathway">
    <text evidence="11">Pyrimidine metabolism; UMP biosynthesis via de novo pathway; orotate from (S)-dihydroorotate (NAD(+) route): step 1/1.</text>
</comment>
<keyword evidence="3 11" id="KW-0285">Flavoprotein</keyword>
<gene>
    <name evidence="11" type="primary">pyrK</name>
    <name evidence="13" type="ORF">DYH56_05430</name>
</gene>
<evidence type="ECO:0000256" key="5">
    <source>
        <dbReference type="ARBA" id="ARBA00022723"/>
    </source>
</evidence>
<keyword evidence="8 11" id="KW-0249">Electron transport</keyword>
<evidence type="ECO:0000313" key="13">
    <source>
        <dbReference type="EMBL" id="REI41856.1"/>
    </source>
</evidence>
<dbReference type="SUPFAM" id="SSF52343">
    <property type="entry name" value="Ferredoxin reductase-like, C-terminal NADP-linked domain"/>
    <property type="match status" value="1"/>
</dbReference>